<dbReference type="Proteomes" id="UP001558632">
    <property type="component" value="Unassembled WGS sequence"/>
</dbReference>
<comment type="caution">
    <text evidence="1">The sequence shown here is derived from an EMBL/GenBank/DDBJ whole genome shotgun (WGS) entry which is preliminary data.</text>
</comment>
<organism evidence="1 2">
    <name type="scientific">Trichinella spiralis</name>
    <name type="common">Trichina worm</name>
    <dbReference type="NCBI Taxonomy" id="6334"/>
    <lineage>
        <taxon>Eukaryota</taxon>
        <taxon>Metazoa</taxon>
        <taxon>Ecdysozoa</taxon>
        <taxon>Nematoda</taxon>
        <taxon>Enoplea</taxon>
        <taxon>Dorylaimia</taxon>
        <taxon>Trichinellida</taxon>
        <taxon>Trichinellidae</taxon>
        <taxon>Trichinella</taxon>
    </lineage>
</organism>
<protein>
    <submittedName>
        <fullName evidence="1">Tigger transposable element-derived protein</fullName>
    </submittedName>
</protein>
<dbReference type="EMBL" id="JBEUSY010000039">
    <property type="protein sequence ID" value="KAL1246048.1"/>
    <property type="molecule type" value="Genomic_DNA"/>
</dbReference>
<keyword evidence="2" id="KW-1185">Reference proteome</keyword>
<gene>
    <name evidence="1" type="ORF">TSPI_04334</name>
</gene>
<reference evidence="1 2" key="1">
    <citation type="submission" date="2024-07" db="EMBL/GenBank/DDBJ databases">
        <title>Enhanced genomic and transcriptomic resources for Trichinella pseudospiralis and T. spiralis underpin the discovery of pronounced molecular differences between stages and species.</title>
        <authorList>
            <person name="Pasi K.K."/>
            <person name="La Rosa G."/>
            <person name="Gomez-Morales M.A."/>
            <person name="Tosini F."/>
            <person name="Sumanam S."/>
            <person name="Young N.D."/>
            <person name="Chang B.C."/>
            <person name="Robin G.B."/>
        </authorList>
    </citation>
    <scope>NUCLEOTIDE SEQUENCE [LARGE SCALE GENOMIC DNA]</scope>
    <source>
        <strain evidence="1">ISS534</strain>
    </source>
</reference>
<name>A0ABR3L3B1_TRISP</name>
<sequence length="99" mass="11774">MEIQAPANEFGVEILQNWKKCYKNGSNKCEPRTFRFRQRHGLVYRSIRGEAAGVNRYTVDTWKDRLQVLLNDYRPDDVFSADEWRQTKQRKTHCPAVLQ</sequence>
<proteinExistence type="predicted"/>
<accession>A0ABR3L3B1</accession>
<evidence type="ECO:0000313" key="2">
    <source>
        <dbReference type="Proteomes" id="UP001558632"/>
    </source>
</evidence>
<evidence type="ECO:0000313" key="1">
    <source>
        <dbReference type="EMBL" id="KAL1246048.1"/>
    </source>
</evidence>